<dbReference type="Proteomes" id="UP001175097">
    <property type="component" value="Unassembled WGS sequence"/>
</dbReference>
<keyword evidence="2" id="KW-1185">Reference proteome</keyword>
<organism evidence="1 2">
    <name type="scientific">Sporosarcina highlanderae</name>
    <dbReference type="NCBI Taxonomy" id="3035916"/>
    <lineage>
        <taxon>Bacteria</taxon>
        <taxon>Bacillati</taxon>
        <taxon>Bacillota</taxon>
        <taxon>Bacilli</taxon>
        <taxon>Bacillales</taxon>
        <taxon>Caryophanaceae</taxon>
        <taxon>Sporosarcina</taxon>
    </lineage>
</organism>
<name>A0ABT8JSQ6_9BACL</name>
<dbReference type="RefSeq" id="WP_301242731.1">
    <property type="nucleotide sequence ID" value="NZ_JAROCC010000004.1"/>
</dbReference>
<proteinExistence type="predicted"/>
<comment type="caution">
    <text evidence="1">The sequence shown here is derived from an EMBL/GenBank/DDBJ whole genome shotgun (WGS) entry which is preliminary data.</text>
</comment>
<evidence type="ECO:0000313" key="1">
    <source>
        <dbReference type="EMBL" id="MDN4607184.1"/>
    </source>
</evidence>
<evidence type="ECO:0008006" key="3">
    <source>
        <dbReference type="Google" id="ProtNLM"/>
    </source>
</evidence>
<protein>
    <recommendedName>
        <fullName evidence="3">DUF1797 family protein</fullName>
    </recommendedName>
</protein>
<dbReference type="EMBL" id="JAROCC010000004">
    <property type="protein sequence ID" value="MDN4607184.1"/>
    <property type="molecule type" value="Genomic_DNA"/>
</dbReference>
<gene>
    <name evidence="1" type="ORF">P5G49_06765</name>
</gene>
<sequence length="89" mass="10530">MKFIDTKFQLKIEMLKAMALMDKAITVKEINHNQNNRELIFTSEYWIADGPISQKIVLRNEEYNLFEQAVTIEDVCRIYEIIFDIKNTG</sequence>
<evidence type="ECO:0000313" key="2">
    <source>
        <dbReference type="Proteomes" id="UP001175097"/>
    </source>
</evidence>
<accession>A0ABT8JSQ6</accession>
<reference evidence="1" key="1">
    <citation type="submission" date="2023-03" db="EMBL/GenBank/DDBJ databases">
        <title>MT1 and MT2 Draft Genomes of Novel Species.</title>
        <authorList>
            <person name="Venkateswaran K."/>
        </authorList>
    </citation>
    <scope>NUCLEOTIDE SEQUENCE</scope>
    <source>
        <strain evidence="1">F6_3S_P_2</strain>
    </source>
</reference>